<feature type="compositionally biased region" description="Polar residues" evidence="1">
    <location>
        <begin position="254"/>
        <end position="272"/>
    </location>
</feature>
<sequence length="394" mass="44162">MNRGIYENRGYYDDEFDTQIASDLIRPEKHQYPLVCLGPKPKDTSERMTSITERTPMNNNSHNYELHTKYSPPPLPSRRSSLNPDQVHESGRPRQRAHAPQYPGYFDDEPYNPQPDSSVHEQINALLLEWTPSNPTETPEDTTKESKDDQVDDTEDNDENIGDEVGELQGEPSEEKRRRPKFKTRKSVDFVITEDPEWARKGHLNLDSDRYSDGPESYARMFDQGDRSKPTSPQLHQATVEAVSDEALEENKSPGASSPSKVDETPSLQNKGKQPARPYSFPTATGAPNVNHDWARRLVEATQAPSEQTHSPRQPQGPTLNSVGWPGPRPRPSTYAYKRPGSTRQQSIESSPAGVFAGGRADRGFKGTTGTASDIRPQLRRSGGSEQLHKSVTF</sequence>
<protein>
    <submittedName>
        <fullName evidence="2">Uncharacterized protein</fullName>
    </submittedName>
</protein>
<feature type="region of interest" description="Disordered" evidence="1">
    <location>
        <begin position="35"/>
        <end position="394"/>
    </location>
</feature>
<dbReference type="OrthoDB" id="10672360at2759"/>
<dbReference type="Proteomes" id="UP000078559">
    <property type="component" value="Unassembled WGS sequence"/>
</dbReference>
<evidence type="ECO:0000313" key="3">
    <source>
        <dbReference type="Proteomes" id="UP000078559"/>
    </source>
</evidence>
<evidence type="ECO:0000256" key="1">
    <source>
        <dbReference type="SAM" id="MobiDB-lite"/>
    </source>
</evidence>
<dbReference type="EMBL" id="KN796113">
    <property type="protein sequence ID" value="KUI63514.1"/>
    <property type="molecule type" value="Genomic_DNA"/>
</dbReference>
<keyword evidence="3" id="KW-1185">Reference proteome</keyword>
<organism evidence="2 3">
    <name type="scientific">Cytospora mali</name>
    <name type="common">Apple Valsa canker fungus</name>
    <name type="synonym">Valsa mali</name>
    <dbReference type="NCBI Taxonomy" id="578113"/>
    <lineage>
        <taxon>Eukaryota</taxon>
        <taxon>Fungi</taxon>
        <taxon>Dikarya</taxon>
        <taxon>Ascomycota</taxon>
        <taxon>Pezizomycotina</taxon>
        <taxon>Sordariomycetes</taxon>
        <taxon>Sordariomycetidae</taxon>
        <taxon>Diaporthales</taxon>
        <taxon>Cytosporaceae</taxon>
        <taxon>Cytospora</taxon>
    </lineage>
</organism>
<reference evidence="2" key="1">
    <citation type="submission" date="2014-12" db="EMBL/GenBank/DDBJ databases">
        <title>Genome Sequence of Valsa Canker Pathogens Uncovers a Specific Adaption of Colonization on Woody Bark.</title>
        <authorList>
            <person name="Yin Z."/>
            <person name="Liu H."/>
            <person name="Gao X."/>
            <person name="Li Z."/>
            <person name="Song N."/>
            <person name="Ke X."/>
            <person name="Dai Q."/>
            <person name="Wu Y."/>
            <person name="Sun Y."/>
            <person name="Xu J.-R."/>
            <person name="Kang Z.K."/>
            <person name="Wang L."/>
            <person name="Huang L."/>
        </authorList>
    </citation>
    <scope>NUCLEOTIDE SEQUENCE [LARGE SCALE GENOMIC DNA]</scope>
    <source>
        <strain evidence="2">03-8</strain>
    </source>
</reference>
<dbReference type="AlphaFoldDB" id="A0A194VHA1"/>
<name>A0A194VHA1_CYTMA</name>
<feature type="compositionally biased region" description="Polar residues" evidence="1">
    <location>
        <begin position="47"/>
        <end position="63"/>
    </location>
</feature>
<accession>A0A194VHA1</accession>
<gene>
    <name evidence="2" type="ORF">VM1G_10213</name>
</gene>
<feature type="compositionally biased region" description="Polar residues" evidence="1">
    <location>
        <begin position="303"/>
        <end position="322"/>
    </location>
</feature>
<feature type="compositionally biased region" description="Acidic residues" evidence="1">
    <location>
        <begin position="150"/>
        <end position="166"/>
    </location>
</feature>
<evidence type="ECO:0000313" key="2">
    <source>
        <dbReference type="EMBL" id="KUI63514.1"/>
    </source>
</evidence>
<proteinExistence type="predicted"/>
<feature type="compositionally biased region" description="Basic and acidic residues" evidence="1">
    <location>
        <begin position="197"/>
        <end position="213"/>
    </location>
</feature>